<dbReference type="EMBL" id="JAUJEA010000013">
    <property type="protein sequence ID" value="MDN5204902.1"/>
    <property type="molecule type" value="Genomic_DNA"/>
</dbReference>
<keyword evidence="3 8" id="KW-0812">Transmembrane</keyword>
<evidence type="ECO:0000256" key="5">
    <source>
        <dbReference type="ARBA" id="ARBA00023136"/>
    </source>
</evidence>
<dbReference type="PANTHER" id="PTHR33529:SF6">
    <property type="entry name" value="YJGP_YJGQ FAMILY PERMEASE"/>
    <property type="match status" value="1"/>
</dbReference>
<evidence type="ECO:0000256" key="2">
    <source>
        <dbReference type="ARBA" id="ARBA00022475"/>
    </source>
</evidence>
<evidence type="ECO:0000256" key="6">
    <source>
        <dbReference type="SAM" id="Coils"/>
    </source>
</evidence>
<feature type="coiled-coil region" evidence="6">
    <location>
        <begin position="264"/>
        <end position="291"/>
    </location>
</feature>
<gene>
    <name evidence="9" type="ORF">QQ008_26160</name>
</gene>
<sequence length="604" mass="68285">MIKKLDKLILSSFLGPFLLTFVIVVFILLMQYMLKYFDDFVGKGLGFHVFAELLSYFSIVMTPNALPLAVLLSSLMTFGNLGEHFELTAIKSSGISLVRTLFPIFIFTLLLTIAAYFSNNYIVPRAALNAYSLMYDVRQQKPALDLKVGAFYNGIENYSIKIDEKKSDGETLSGVMIYDHTRKSGNTDVILADSGRMYPVDDGGYLILELFDGNRYSVAQESTRKSRTKNNIKPYVRSSFKKSKMVFSLAGFNFDKTDKKLFSSNRLMKNIKQLQRDIDSMKTEVKDVRYQAYNFANKSYAHHLREQVSIPEDLVKVRKHLDSIRAVRDSIRRFEADPELAERVKEREIEETNKTTNTAKANDSKTSPTKLSANKKIETKNLKKTAATNKVNNKSKTPVTVKAKPKIKSVSKPKPKKPAPAKKKTPVKKKMPVYTIDEALAKADSLMGTKNKMLPAVRHALSQARSHKNSLGIQVNKLIERETEIRRHAIEKHKKYALAVACLVMFLIGAPLGAIIKKGGLGFPVIISIMFFIIFYVINILGEKWVKQGLMDPVAGAWAANVILLPFGLFFLRQARNDARLFEADFYSVFVSKLKKRFNKSEGE</sequence>
<evidence type="ECO:0000256" key="4">
    <source>
        <dbReference type="ARBA" id="ARBA00022989"/>
    </source>
</evidence>
<dbReference type="PANTHER" id="PTHR33529">
    <property type="entry name" value="SLR0882 PROTEIN-RELATED"/>
    <property type="match status" value="1"/>
</dbReference>
<keyword evidence="2" id="KW-1003">Cell membrane</keyword>
<comment type="subcellular location">
    <subcellularLocation>
        <location evidence="1">Cell membrane</location>
        <topology evidence="1">Multi-pass membrane protein</topology>
    </subcellularLocation>
</comment>
<comment type="caution">
    <text evidence="9">The sequence shown here is derived from an EMBL/GenBank/DDBJ whole genome shotgun (WGS) entry which is preliminary data.</text>
</comment>
<proteinExistence type="predicted"/>
<feature type="transmembrane region" description="Helical" evidence="8">
    <location>
        <begin position="97"/>
        <end position="117"/>
    </location>
</feature>
<keyword evidence="10" id="KW-1185">Reference proteome</keyword>
<dbReference type="Proteomes" id="UP001172082">
    <property type="component" value="Unassembled WGS sequence"/>
</dbReference>
<dbReference type="Pfam" id="PF03739">
    <property type="entry name" value="LptF_LptG"/>
    <property type="match status" value="2"/>
</dbReference>
<keyword evidence="5 8" id="KW-0472">Membrane</keyword>
<name>A0ABT8KY88_9BACT</name>
<feature type="compositionally biased region" description="Basic residues" evidence="7">
    <location>
        <begin position="403"/>
        <end position="428"/>
    </location>
</feature>
<feature type="transmembrane region" description="Helical" evidence="8">
    <location>
        <begin position="523"/>
        <end position="542"/>
    </location>
</feature>
<evidence type="ECO:0000256" key="8">
    <source>
        <dbReference type="SAM" id="Phobius"/>
    </source>
</evidence>
<feature type="transmembrane region" description="Helical" evidence="8">
    <location>
        <begin position="496"/>
        <end position="516"/>
    </location>
</feature>
<reference evidence="9" key="1">
    <citation type="submission" date="2023-06" db="EMBL/GenBank/DDBJ databases">
        <title>Genomic of Parafulvivirga corallium.</title>
        <authorList>
            <person name="Wang G."/>
        </authorList>
    </citation>
    <scope>NUCLEOTIDE SEQUENCE</scope>
    <source>
        <strain evidence="9">BMA10</strain>
    </source>
</reference>
<dbReference type="InterPro" id="IPR005495">
    <property type="entry name" value="LptG/LptF_permease"/>
</dbReference>
<evidence type="ECO:0000313" key="9">
    <source>
        <dbReference type="EMBL" id="MDN5204902.1"/>
    </source>
</evidence>
<evidence type="ECO:0000256" key="1">
    <source>
        <dbReference type="ARBA" id="ARBA00004651"/>
    </source>
</evidence>
<organism evidence="9 10">
    <name type="scientific">Splendidivirga corallicola</name>
    <dbReference type="NCBI Taxonomy" id="3051826"/>
    <lineage>
        <taxon>Bacteria</taxon>
        <taxon>Pseudomonadati</taxon>
        <taxon>Bacteroidota</taxon>
        <taxon>Cytophagia</taxon>
        <taxon>Cytophagales</taxon>
        <taxon>Splendidivirgaceae</taxon>
        <taxon>Splendidivirga</taxon>
    </lineage>
</organism>
<feature type="compositionally biased region" description="Low complexity" evidence="7">
    <location>
        <begin position="384"/>
        <end position="397"/>
    </location>
</feature>
<keyword evidence="4 8" id="KW-1133">Transmembrane helix</keyword>
<keyword evidence="6" id="KW-0175">Coiled coil</keyword>
<evidence type="ECO:0000313" key="10">
    <source>
        <dbReference type="Proteomes" id="UP001172082"/>
    </source>
</evidence>
<evidence type="ECO:0000256" key="3">
    <source>
        <dbReference type="ARBA" id="ARBA00022692"/>
    </source>
</evidence>
<accession>A0ABT8KY88</accession>
<dbReference type="RefSeq" id="WP_346754921.1">
    <property type="nucleotide sequence ID" value="NZ_JAUJEA010000013.1"/>
</dbReference>
<feature type="transmembrane region" description="Helical" evidence="8">
    <location>
        <begin position="54"/>
        <end position="76"/>
    </location>
</feature>
<evidence type="ECO:0000256" key="7">
    <source>
        <dbReference type="SAM" id="MobiDB-lite"/>
    </source>
</evidence>
<feature type="transmembrane region" description="Helical" evidence="8">
    <location>
        <begin position="12"/>
        <end position="34"/>
    </location>
</feature>
<feature type="transmembrane region" description="Helical" evidence="8">
    <location>
        <begin position="554"/>
        <end position="572"/>
    </location>
</feature>
<protein>
    <submittedName>
        <fullName evidence="9">LptF/LptG family permease</fullName>
    </submittedName>
</protein>
<feature type="region of interest" description="Disordered" evidence="7">
    <location>
        <begin position="347"/>
        <end position="428"/>
    </location>
</feature>